<dbReference type="HAMAP" id="MF_01328_B">
    <property type="entry name" value="Ribosomal_uL4_B"/>
    <property type="match status" value="1"/>
</dbReference>
<dbReference type="PANTHER" id="PTHR10746">
    <property type="entry name" value="50S RIBOSOMAL PROTEIN L4"/>
    <property type="match status" value="1"/>
</dbReference>
<evidence type="ECO:0000256" key="1">
    <source>
        <dbReference type="ARBA" id="ARBA00010528"/>
    </source>
</evidence>
<comment type="function">
    <text evidence="6">One of the primary rRNA binding proteins, this protein initially binds near the 5'-end of the 23S rRNA. It is important during the early stages of 50S assembly. It makes multiple contacts with different domains of the 23S rRNA in the assembled 50S subunit and ribosome.</text>
</comment>
<accession>A0A3G1KXJ1</accession>
<dbReference type="GO" id="GO:1990904">
    <property type="term" value="C:ribonucleoprotein complex"/>
    <property type="evidence" value="ECO:0007669"/>
    <property type="project" value="UniProtKB-KW"/>
</dbReference>
<gene>
    <name evidence="6" type="primary">rplD</name>
    <name evidence="8" type="ORF">DCMF_22310</name>
</gene>
<dbReference type="GO" id="GO:0019843">
    <property type="term" value="F:rRNA binding"/>
    <property type="evidence" value="ECO:0007669"/>
    <property type="project" value="UniProtKB-UniRule"/>
</dbReference>
<keyword evidence="4 6" id="KW-0687">Ribonucleoprotein</keyword>
<comment type="similarity">
    <text evidence="1 6">Belongs to the universal ribosomal protein uL4 family.</text>
</comment>
<evidence type="ECO:0000256" key="6">
    <source>
        <dbReference type="HAMAP-Rule" id="MF_01328"/>
    </source>
</evidence>
<sequence length="208" mass="22481">MPKVAVYNMQGSQVGELELNDNVFGVTVNTHLLHQAVVSNQASLRRGTHATKTRAEVSGGGKKPWRQKGTGRARVGSSRNPVWTGGGIAFGPQPRQYGFKMPRKTRRLALKSALTDKVNNGNLVVLEELTMNEPKTKEMVQVLNALEAVNALVVIGDHDENVVKSARNIAGVTPVQAIGINVYNILAHKKLVMTKDAVAKVEEVLADA</sequence>
<evidence type="ECO:0000313" key="9">
    <source>
        <dbReference type="Proteomes" id="UP000323521"/>
    </source>
</evidence>
<dbReference type="InterPro" id="IPR023574">
    <property type="entry name" value="Ribosomal_uL4_dom_sf"/>
</dbReference>
<keyword evidence="6" id="KW-0699">rRNA-binding</keyword>
<feature type="region of interest" description="Disordered" evidence="7">
    <location>
        <begin position="42"/>
        <end position="78"/>
    </location>
</feature>
<proteinExistence type="inferred from homology"/>
<dbReference type="GO" id="GO:0006412">
    <property type="term" value="P:translation"/>
    <property type="evidence" value="ECO:0007669"/>
    <property type="project" value="UniProtKB-UniRule"/>
</dbReference>
<keyword evidence="3 6" id="KW-0689">Ribosomal protein</keyword>
<dbReference type="KEGG" id="fwa:DCMF_22310"/>
<evidence type="ECO:0000256" key="7">
    <source>
        <dbReference type="SAM" id="MobiDB-lite"/>
    </source>
</evidence>
<evidence type="ECO:0000256" key="4">
    <source>
        <dbReference type="ARBA" id="ARBA00023274"/>
    </source>
</evidence>
<dbReference type="Pfam" id="PF00573">
    <property type="entry name" value="Ribosomal_L4"/>
    <property type="match status" value="1"/>
</dbReference>
<comment type="subunit">
    <text evidence="2 6">Part of the 50S ribosomal subunit.</text>
</comment>
<keyword evidence="9" id="KW-1185">Reference proteome</keyword>
<dbReference type="RefSeq" id="WP_148136461.1">
    <property type="nucleotide sequence ID" value="NZ_CP017634.1"/>
</dbReference>
<keyword evidence="6" id="KW-0694">RNA-binding</keyword>
<dbReference type="InterPro" id="IPR013005">
    <property type="entry name" value="Ribosomal_uL4-like"/>
</dbReference>
<dbReference type="Gene3D" id="3.40.1370.10">
    <property type="match status" value="1"/>
</dbReference>
<organism evidence="8 9">
    <name type="scientific">Formimonas warabiya</name>
    <dbReference type="NCBI Taxonomy" id="1761012"/>
    <lineage>
        <taxon>Bacteria</taxon>
        <taxon>Bacillati</taxon>
        <taxon>Bacillota</taxon>
        <taxon>Clostridia</taxon>
        <taxon>Eubacteriales</taxon>
        <taxon>Peptococcaceae</taxon>
        <taxon>Candidatus Formimonas</taxon>
    </lineage>
</organism>
<evidence type="ECO:0000313" key="8">
    <source>
        <dbReference type="EMBL" id="ATW27117.1"/>
    </source>
</evidence>
<dbReference type="OrthoDB" id="9803201at2"/>
<name>A0A3G1KXJ1_FORW1</name>
<evidence type="ECO:0000256" key="5">
    <source>
        <dbReference type="ARBA" id="ARBA00035244"/>
    </source>
</evidence>
<dbReference type="AlphaFoldDB" id="A0A3G1KXJ1"/>
<dbReference type="GO" id="GO:0003735">
    <property type="term" value="F:structural constituent of ribosome"/>
    <property type="evidence" value="ECO:0007669"/>
    <property type="project" value="InterPro"/>
</dbReference>
<evidence type="ECO:0000256" key="2">
    <source>
        <dbReference type="ARBA" id="ARBA00011838"/>
    </source>
</evidence>
<dbReference type="PANTHER" id="PTHR10746:SF6">
    <property type="entry name" value="LARGE RIBOSOMAL SUBUNIT PROTEIN UL4M"/>
    <property type="match status" value="1"/>
</dbReference>
<dbReference type="Proteomes" id="UP000323521">
    <property type="component" value="Chromosome"/>
</dbReference>
<protein>
    <recommendedName>
        <fullName evidence="5 6">Large ribosomal subunit protein uL4</fullName>
    </recommendedName>
</protein>
<dbReference type="SUPFAM" id="SSF52166">
    <property type="entry name" value="Ribosomal protein L4"/>
    <property type="match status" value="1"/>
</dbReference>
<evidence type="ECO:0000256" key="3">
    <source>
        <dbReference type="ARBA" id="ARBA00022980"/>
    </source>
</evidence>
<dbReference type="EMBL" id="CP017634">
    <property type="protein sequence ID" value="ATW27117.1"/>
    <property type="molecule type" value="Genomic_DNA"/>
</dbReference>
<dbReference type="NCBIfam" id="TIGR03953">
    <property type="entry name" value="rplD_bact"/>
    <property type="match status" value="1"/>
</dbReference>
<reference evidence="8 9" key="1">
    <citation type="submission" date="2016-10" db="EMBL/GenBank/DDBJ databases">
        <title>Complete Genome Sequence of Peptococcaceae strain DCMF.</title>
        <authorList>
            <person name="Edwards R.J."/>
            <person name="Holland S.I."/>
            <person name="Deshpande N.P."/>
            <person name="Wong Y.K."/>
            <person name="Ertan H."/>
            <person name="Manefield M."/>
            <person name="Russell T.L."/>
            <person name="Lee M.J."/>
        </authorList>
    </citation>
    <scope>NUCLEOTIDE SEQUENCE [LARGE SCALE GENOMIC DNA]</scope>
    <source>
        <strain evidence="8 9">DCMF</strain>
    </source>
</reference>
<dbReference type="InterPro" id="IPR002136">
    <property type="entry name" value="Ribosomal_uL4"/>
</dbReference>
<dbReference type="GO" id="GO:0005840">
    <property type="term" value="C:ribosome"/>
    <property type="evidence" value="ECO:0007669"/>
    <property type="project" value="UniProtKB-KW"/>
</dbReference>
<comment type="function">
    <text evidence="6">Forms part of the polypeptide exit tunnel.</text>
</comment>